<accession>A0A7Y6IQ30</accession>
<keyword evidence="4" id="KW-1185">Reference proteome</keyword>
<feature type="compositionally biased region" description="Pro residues" evidence="1">
    <location>
        <begin position="50"/>
        <end position="60"/>
    </location>
</feature>
<feature type="compositionally biased region" description="Low complexity" evidence="1">
    <location>
        <begin position="27"/>
        <end position="49"/>
    </location>
</feature>
<reference evidence="3 4" key="1">
    <citation type="submission" date="2020-06" db="EMBL/GenBank/DDBJ databases">
        <authorList>
            <person name="Chanama M."/>
        </authorList>
    </citation>
    <scope>NUCLEOTIDE SEQUENCE [LARGE SCALE GENOMIC DNA]</scope>
    <source>
        <strain evidence="3 4">TBRC6557</strain>
    </source>
</reference>
<keyword evidence="2" id="KW-0732">Signal</keyword>
<gene>
    <name evidence="3" type="ORF">HT134_12760</name>
</gene>
<dbReference type="RefSeq" id="WP_175600574.1">
    <property type="nucleotide sequence ID" value="NZ_JABWGO010000002.1"/>
</dbReference>
<evidence type="ECO:0008006" key="5">
    <source>
        <dbReference type="Google" id="ProtNLM"/>
    </source>
</evidence>
<proteinExistence type="predicted"/>
<evidence type="ECO:0000256" key="1">
    <source>
        <dbReference type="SAM" id="MobiDB-lite"/>
    </source>
</evidence>
<evidence type="ECO:0000256" key="2">
    <source>
        <dbReference type="SAM" id="SignalP"/>
    </source>
</evidence>
<dbReference type="EMBL" id="JABWGO010000002">
    <property type="protein sequence ID" value="NUW41004.1"/>
    <property type="molecule type" value="Genomic_DNA"/>
</dbReference>
<feature type="chain" id="PRO_5039518499" description="Subtilisin inhibitor-like" evidence="2">
    <location>
        <begin position="21"/>
        <end position="154"/>
    </location>
</feature>
<dbReference type="Proteomes" id="UP000546126">
    <property type="component" value="Unassembled WGS sequence"/>
</dbReference>
<protein>
    <recommendedName>
        <fullName evidence="5">Subtilisin inhibitor-like</fullName>
    </recommendedName>
</protein>
<organism evidence="3 4">
    <name type="scientific">Nonomuraea rhodomycinica</name>
    <dbReference type="NCBI Taxonomy" id="1712872"/>
    <lineage>
        <taxon>Bacteria</taxon>
        <taxon>Bacillati</taxon>
        <taxon>Actinomycetota</taxon>
        <taxon>Actinomycetes</taxon>
        <taxon>Streptosporangiales</taxon>
        <taxon>Streptosporangiaceae</taxon>
        <taxon>Nonomuraea</taxon>
    </lineage>
</organism>
<dbReference type="AlphaFoldDB" id="A0A7Y6IQ30"/>
<sequence>MRSRLVACTSAVLLCLTGCANRPEPQAAPSSPATSAPSAPAASAPAASPAGPPTRRPSPRPSLAGPGTVCGEIQPPGDGPMAAVAISAGRAACGEALRTFRTYYRSQTPKQGSAGVATVGGWLCASNSAAQANVSGRLSTCRKGTARIVADVIP</sequence>
<evidence type="ECO:0000313" key="4">
    <source>
        <dbReference type="Proteomes" id="UP000546126"/>
    </source>
</evidence>
<feature type="region of interest" description="Disordered" evidence="1">
    <location>
        <begin position="24"/>
        <end position="76"/>
    </location>
</feature>
<evidence type="ECO:0000313" key="3">
    <source>
        <dbReference type="EMBL" id="NUW41004.1"/>
    </source>
</evidence>
<name>A0A7Y6IQ30_9ACTN</name>
<feature type="signal peptide" evidence="2">
    <location>
        <begin position="1"/>
        <end position="20"/>
    </location>
</feature>
<comment type="caution">
    <text evidence="3">The sequence shown here is derived from an EMBL/GenBank/DDBJ whole genome shotgun (WGS) entry which is preliminary data.</text>
</comment>